<dbReference type="InterPro" id="IPR002413">
    <property type="entry name" value="V5_allergen-like"/>
</dbReference>
<feature type="signal peptide" evidence="5">
    <location>
        <begin position="1"/>
        <end position="19"/>
    </location>
</feature>
<comment type="caution">
    <text evidence="7">The sequence shown here is derived from an EMBL/GenBank/DDBJ whole genome shotgun (WGS) entry which is preliminary data.</text>
</comment>
<evidence type="ECO:0000313" key="7">
    <source>
        <dbReference type="EMBL" id="KAL1498259.1"/>
    </source>
</evidence>
<dbReference type="SUPFAM" id="SSF55797">
    <property type="entry name" value="PR-1-like"/>
    <property type="match status" value="1"/>
</dbReference>
<gene>
    <name evidence="7" type="ORF">ABEB36_009085</name>
</gene>
<dbReference type="InterPro" id="IPR035940">
    <property type="entry name" value="CAP_sf"/>
</dbReference>
<evidence type="ECO:0000256" key="1">
    <source>
        <dbReference type="ARBA" id="ARBA00004613"/>
    </source>
</evidence>
<sequence>MKFPFLIIFVELIFNGSNSVLIKDVDWCNSPNCKLKMNHTICKWGVLCPPDKLCETTLEFNKEMKDYIMELHNIKRNKIALGEDDNVPIDVRKAANMNVLQWHIHLEFVARCHSRQCTFGHDECRVVPDFPKVGQNIFFKSFPNYKAHDVNIKEIVENSIQAWYGEVKHVPEEVYEKFKNTVEAITEHYTQMIWADTTHIGCGLSQTKNQKDLKFYLVCNYGLAGNVVTWPIYKVGEPCSKCSTGKECNTKFKGLCGNIEDYAIKCPCEEA</sequence>
<protein>
    <recommendedName>
        <fullName evidence="6">SCP domain-containing protein</fullName>
    </recommendedName>
</protein>
<dbReference type="SMART" id="SM00198">
    <property type="entry name" value="SCP"/>
    <property type="match status" value="1"/>
</dbReference>
<dbReference type="AlphaFoldDB" id="A0ABD1EP32"/>
<dbReference type="InterPro" id="IPR001283">
    <property type="entry name" value="CRISP-related"/>
</dbReference>
<dbReference type="EMBL" id="JBDJPC010000006">
    <property type="protein sequence ID" value="KAL1498259.1"/>
    <property type="molecule type" value="Genomic_DNA"/>
</dbReference>
<evidence type="ECO:0000313" key="8">
    <source>
        <dbReference type="Proteomes" id="UP001566132"/>
    </source>
</evidence>
<dbReference type="InterPro" id="IPR034763">
    <property type="entry name" value="P14a_insect"/>
</dbReference>
<name>A0ABD1EP32_HYPHA</name>
<evidence type="ECO:0000259" key="6">
    <source>
        <dbReference type="SMART" id="SM00198"/>
    </source>
</evidence>
<dbReference type="Pfam" id="PF00188">
    <property type="entry name" value="CAP"/>
    <property type="match status" value="1"/>
</dbReference>
<evidence type="ECO:0000256" key="5">
    <source>
        <dbReference type="SAM" id="SignalP"/>
    </source>
</evidence>
<dbReference type="PIRSF" id="PIRSF038921">
    <property type="entry name" value="P14a"/>
    <property type="match status" value="1"/>
</dbReference>
<reference evidence="7 8" key="1">
    <citation type="submission" date="2024-05" db="EMBL/GenBank/DDBJ databases">
        <title>Genetic variation in Jamaican populations of the coffee berry borer (Hypothenemus hampei).</title>
        <authorList>
            <person name="Errbii M."/>
            <person name="Myrie A."/>
        </authorList>
    </citation>
    <scope>NUCLEOTIDE SEQUENCE [LARGE SCALE GENOMIC DNA]</scope>
    <source>
        <strain evidence="7">JA-Hopewell-2020-01-JO</strain>
        <tissue evidence="7">Whole body</tissue>
    </source>
</reference>
<evidence type="ECO:0000256" key="3">
    <source>
        <dbReference type="ARBA" id="ARBA00022525"/>
    </source>
</evidence>
<keyword evidence="8" id="KW-1185">Reference proteome</keyword>
<organism evidence="7 8">
    <name type="scientific">Hypothenemus hampei</name>
    <name type="common">Coffee berry borer</name>
    <dbReference type="NCBI Taxonomy" id="57062"/>
    <lineage>
        <taxon>Eukaryota</taxon>
        <taxon>Metazoa</taxon>
        <taxon>Ecdysozoa</taxon>
        <taxon>Arthropoda</taxon>
        <taxon>Hexapoda</taxon>
        <taxon>Insecta</taxon>
        <taxon>Pterygota</taxon>
        <taxon>Neoptera</taxon>
        <taxon>Endopterygota</taxon>
        <taxon>Coleoptera</taxon>
        <taxon>Polyphaga</taxon>
        <taxon>Cucujiformia</taxon>
        <taxon>Curculionidae</taxon>
        <taxon>Scolytinae</taxon>
        <taxon>Hypothenemus</taxon>
    </lineage>
</organism>
<accession>A0ABD1EP32</accession>
<feature type="domain" description="SCP" evidence="6">
    <location>
        <begin position="63"/>
        <end position="229"/>
    </location>
</feature>
<comment type="subcellular location">
    <subcellularLocation>
        <location evidence="1">Secreted</location>
    </subcellularLocation>
</comment>
<dbReference type="PRINTS" id="PR00838">
    <property type="entry name" value="V5ALLERGEN"/>
</dbReference>
<evidence type="ECO:0000256" key="2">
    <source>
        <dbReference type="ARBA" id="ARBA00009923"/>
    </source>
</evidence>
<dbReference type="PANTHER" id="PTHR10334">
    <property type="entry name" value="CYSTEINE-RICH SECRETORY PROTEIN-RELATED"/>
    <property type="match status" value="1"/>
</dbReference>
<keyword evidence="3" id="KW-0964">Secreted</keyword>
<dbReference type="Gene3D" id="3.40.33.10">
    <property type="entry name" value="CAP"/>
    <property type="match status" value="1"/>
</dbReference>
<dbReference type="GO" id="GO:0005576">
    <property type="term" value="C:extracellular region"/>
    <property type="evidence" value="ECO:0007669"/>
    <property type="project" value="UniProtKB-SubCell"/>
</dbReference>
<proteinExistence type="inferred from homology"/>
<dbReference type="InterPro" id="IPR014044">
    <property type="entry name" value="CAP_dom"/>
</dbReference>
<dbReference type="Proteomes" id="UP001566132">
    <property type="component" value="Unassembled WGS sequence"/>
</dbReference>
<feature type="chain" id="PRO_5044846840" description="SCP domain-containing protein" evidence="5">
    <location>
        <begin position="20"/>
        <end position="271"/>
    </location>
</feature>
<dbReference type="PRINTS" id="PR00837">
    <property type="entry name" value="V5TPXLIKE"/>
</dbReference>
<dbReference type="CDD" id="cd05380">
    <property type="entry name" value="CAP_euk"/>
    <property type="match status" value="1"/>
</dbReference>
<evidence type="ECO:0000256" key="4">
    <source>
        <dbReference type="ARBA" id="ARBA00022729"/>
    </source>
</evidence>
<comment type="similarity">
    <text evidence="2">Belongs to the CRISP family.</text>
</comment>
<keyword evidence="4 5" id="KW-0732">Signal</keyword>